<dbReference type="InterPro" id="IPR027417">
    <property type="entry name" value="P-loop_NTPase"/>
</dbReference>
<dbReference type="GO" id="GO:0006269">
    <property type="term" value="P:DNA replication, synthesis of primer"/>
    <property type="evidence" value="ECO:0007669"/>
    <property type="project" value="UniProtKB-KW"/>
</dbReference>
<dbReference type="SMART" id="SM00382">
    <property type="entry name" value="AAA"/>
    <property type="match status" value="1"/>
</dbReference>
<dbReference type="PANTHER" id="PTHR30153">
    <property type="entry name" value="REPLICATIVE DNA HELICASE DNAB"/>
    <property type="match status" value="1"/>
</dbReference>
<dbReference type="GO" id="GO:0005829">
    <property type="term" value="C:cytosol"/>
    <property type="evidence" value="ECO:0007669"/>
    <property type="project" value="TreeGrafter"/>
</dbReference>
<keyword evidence="3" id="KW-0378">Hydrolase</keyword>
<dbReference type="PROSITE" id="PS51199">
    <property type="entry name" value="SF4_HELICASE"/>
    <property type="match status" value="1"/>
</dbReference>
<dbReference type="PANTHER" id="PTHR30153:SF2">
    <property type="entry name" value="REPLICATIVE DNA HELICASE"/>
    <property type="match status" value="1"/>
</dbReference>
<dbReference type="EMBL" id="LKAQ01000004">
    <property type="protein sequence ID" value="OIQ51092.1"/>
    <property type="molecule type" value="Genomic_DNA"/>
</dbReference>
<evidence type="ECO:0000256" key="1">
    <source>
        <dbReference type="ARBA" id="ARBA00022515"/>
    </source>
</evidence>
<dbReference type="GO" id="GO:0005524">
    <property type="term" value="F:ATP binding"/>
    <property type="evidence" value="ECO:0007669"/>
    <property type="project" value="InterPro"/>
</dbReference>
<dbReference type="InterPro" id="IPR007694">
    <property type="entry name" value="DNA_helicase_DnaB-like_C"/>
</dbReference>
<keyword evidence="3" id="KW-0347">Helicase</keyword>
<dbReference type="Proteomes" id="UP000181901">
    <property type="component" value="Unassembled WGS sequence"/>
</dbReference>
<dbReference type="RefSeq" id="WP_084641619.1">
    <property type="nucleotide sequence ID" value="NZ_LKAQ01000004.1"/>
</dbReference>
<dbReference type="CDD" id="cd00984">
    <property type="entry name" value="DnaB_C"/>
    <property type="match status" value="1"/>
</dbReference>
<dbReference type="AlphaFoldDB" id="A0A1J5MZ39"/>
<keyword evidence="3" id="KW-0547">Nucleotide-binding</keyword>
<dbReference type="EC" id="3.6.4.12" evidence="3"/>
<feature type="domain" description="SF4 helicase" evidence="2">
    <location>
        <begin position="27"/>
        <end position="294"/>
    </location>
</feature>
<evidence type="ECO:0000313" key="3">
    <source>
        <dbReference type="EMBL" id="OIQ51092.1"/>
    </source>
</evidence>
<dbReference type="InterPro" id="IPR003593">
    <property type="entry name" value="AAA+_ATPase"/>
</dbReference>
<proteinExistence type="predicted"/>
<keyword evidence="4" id="KW-1185">Reference proteome</keyword>
<reference evidence="3 4" key="1">
    <citation type="submission" date="2015-09" db="EMBL/GenBank/DDBJ databases">
        <title>Genome of Desulfovibrio dechloracetivorans BerOc1, a mercury methylating strain isolated from highly hydrocarbons and metals contaminated coastal sediments.</title>
        <authorList>
            <person name="Goni Urriza M."/>
            <person name="Gassie C."/>
            <person name="Bouchez O."/>
            <person name="Klopp C."/>
            <person name="Ranchou-Peyruse A."/>
            <person name="Remy G."/>
        </authorList>
    </citation>
    <scope>NUCLEOTIDE SEQUENCE [LARGE SCALE GENOMIC DNA]</scope>
    <source>
        <strain evidence="3 4">BerOc1</strain>
    </source>
</reference>
<evidence type="ECO:0000259" key="2">
    <source>
        <dbReference type="PROSITE" id="PS51199"/>
    </source>
</evidence>
<dbReference type="Pfam" id="PF03796">
    <property type="entry name" value="DnaB_C"/>
    <property type="match status" value="1"/>
</dbReference>
<accession>A0A1J5MZ39</accession>
<keyword evidence="3" id="KW-0067">ATP-binding</keyword>
<name>A0A1J5MZ39_9BACT</name>
<dbReference type="Gene3D" id="3.40.50.300">
    <property type="entry name" value="P-loop containing nucleotide triphosphate hydrolases"/>
    <property type="match status" value="1"/>
</dbReference>
<protein>
    <submittedName>
        <fullName evidence="3">Replicative DNA helicase</fullName>
        <ecNumber evidence="3">3.6.4.12</ecNumber>
    </submittedName>
</protein>
<comment type="caution">
    <text evidence="3">The sequence shown here is derived from an EMBL/GenBank/DDBJ whole genome shotgun (WGS) entry which is preliminary data.</text>
</comment>
<sequence>MTITKEQTYTASQAIVKTLETIVQNFNIKANTGIPTHYHDFDMLMEGLQSGEVTVLAGRPSVGKTYFALNIALRSSIRSQIPIVIFAPSQSIDQITLRMCAIQSRIEYSRLQKGWLDDADWEKLYDATDIIQNSPIFIHDTPRLTLNTLSTQLIKSHSDTKAELYIIDYLQLIHPTTPRAPRDQEIADITREVKTLARELNVHIILISQLNRKVEERLDKRPMLADLRDSGAIEDDADNIVFLYRDALYNKSEDNPLKNHAEIIIAKHRNGTTGRGELFFKKEYGLFENMECSPIPQELSENTASGEE</sequence>
<dbReference type="GO" id="GO:0016787">
    <property type="term" value="F:hydrolase activity"/>
    <property type="evidence" value="ECO:0007669"/>
    <property type="project" value="UniProtKB-KW"/>
</dbReference>
<dbReference type="GO" id="GO:1990077">
    <property type="term" value="C:primosome complex"/>
    <property type="evidence" value="ECO:0007669"/>
    <property type="project" value="UniProtKB-KW"/>
</dbReference>
<dbReference type="OrthoDB" id="9773982at2"/>
<organism evidence="3 4">
    <name type="scientific">Pseudodesulfovibrio hydrargyri</name>
    <dbReference type="NCBI Taxonomy" id="2125990"/>
    <lineage>
        <taxon>Bacteria</taxon>
        <taxon>Pseudomonadati</taxon>
        <taxon>Thermodesulfobacteriota</taxon>
        <taxon>Desulfovibrionia</taxon>
        <taxon>Desulfovibrionales</taxon>
        <taxon>Desulfovibrionaceae</taxon>
    </lineage>
</organism>
<keyword evidence="1" id="KW-0639">Primosome</keyword>
<dbReference type="GO" id="GO:0003678">
    <property type="term" value="F:DNA helicase activity"/>
    <property type="evidence" value="ECO:0007669"/>
    <property type="project" value="UniProtKB-EC"/>
</dbReference>
<dbReference type="SUPFAM" id="SSF52540">
    <property type="entry name" value="P-loop containing nucleoside triphosphate hydrolases"/>
    <property type="match status" value="1"/>
</dbReference>
<gene>
    <name evidence="3" type="primary">dnaC_2</name>
    <name evidence="3" type="ORF">BerOc1_03037</name>
</gene>
<evidence type="ECO:0000313" key="4">
    <source>
        <dbReference type="Proteomes" id="UP000181901"/>
    </source>
</evidence>